<evidence type="ECO:0000256" key="7">
    <source>
        <dbReference type="ARBA" id="ARBA00023004"/>
    </source>
</evidence>
<dbReference type="Gene3D" id="3.40.50.740">
    <property type="match status" value="1"/>
</dbReference>
<gene>
    <name evidence="11" type="ORF">J2S07_004018</name>
</gene>
<keyword evidence="8" id="KW-0411">Iron-sulfur</keyword>
<keyword evidence="7" id="KW-0408">Iron</keyword>
<dbReference type="InterPro" id="IPR006655">
    <property type="entry name" value="Mopterin_OxRdtase_prok_CS"/>
</dbReference>
<keyword evidence="3" id="KW-0500">Molybdenum</keyword>
<proteinExistence type="inferred from homology"/>
<sequence>MANKIQEKLDIFSRTKMNRRHFLKTTSAAGAATLASTGSYQVLKDVALEQPKAYGAELERFETFRSSCAMECLHCNLTAFVRDGKVVKVEASEDFNVKGCLRGMSRSQWVNHEQRLKKPMLRKGKKGSGEFKEISWDEALDLIIEKINETKKKLGNKGLLLENASGNMDAIKNSMAGAFFDYIGGATKPAGSLCCSAVAAAMNPMVGFRYVDTRDTIRDSKYIICWGNNPAVTMQAYFKEYEEAMRNGARLIVIDPRFNETAARAHEWIPINPSTDTALALGMLNIIIKEDLIDRPFLVEHTGAVYLVDEKGELVRENPEDPDSYLVYDLNKKSLVRHDTQGIQVALSAEEAELPNGYRTVFDLIKEQAVEWTPEKTEAETDVPKGTIIRLAREYALSKPSMIIQNMSGAQRTEYGTYVAASQFYLAIVTGNIGKAGTGVCDAGGVTQFVKINPPVVAPELKEELPKIPISKLGESIVNSNPTEIGFWWIMTTSPMTQVPNTNMVRKALEKVPFVVVADNLMTSTALYADLILPVTTIFEDTSLMAGVRSHYIQLMEQAVEPPGEAKPDYWIFAQLANRLGFGEAFDKPIEEHIKACLEGIGVTLEQLRKGPVKPVATPSIPFKDGEFRTTTKKAHLFVEDWKLKNYSPIVTYIQADEFAKNKTSKLVEKYPLMAIQYKMPRSIHSSFSTLPWINEVHQSEPETLIHPNDAKKRGIKDGQKVVVFNDRGEHHVKAVITPHIKEGVVALQNGWWEQQGGSSSHVTNDKVEALGSGQSCNNTLVDIRKED</sequence>
<dbReference type="Pfam" id="PF01568">
    <property type="entry name" value="Molydop_binding"/>
    <property type="match status" value="1"/>
</dbReference>
<dbReference type="NCBIfam" id="TIGR01409">
    <property type="entry name" value="TAT_signal_seq"/>
    <property type="match status" value="1"/>
</dbReference>
<dbReference type="InterPro" id="IPR006656">
    <property type="entry name" value="Mopterin_OxRdtase"/>
</dbReference>
<evidence type="ECO:0000256" key="1">
    <source>
        <dbReference type="ARBA" id="ARBA00001942"/>
    </source>
</evidence>
<keyword evidence="4" id="KW-0479">Metal-binding</keyword>
<evidence type="ECO:0000256" key="6">
    <source>
        <dbReference type="ARBA" id="ARBA00023002"/>
    </source>
</evidence>
<dbReference type="RefSeq" id="WP_307152122.1">
    <property type="nucleotide sequence ID" value="NZ_JAUSTU010000034.1"/>
</dbReference>
<evidence type="ECO:0000313" key="12">
    <source>
        <dbReference type="Proteomes" id="UP001231362"/>
    </source>
</evidence>
<evidence type="ECO:0000256" key="5">
    <source>
        <dbReference type="ARBA" id="ARBA00022729"/>
    </source>
</evidence>
<dbReference type="Proteomes" id="UP001231362">
    <property type="component" value="Unassembled WGS sequence"/>
</dbReference>
<evidence type="ECO:0000313" key="11">
    <source>
        <dbReference type="EMBL" id="MDQ0157671.1"/>
    </source>
</evidence>
<comment type="similarity">
    <text evidence="2">Belongs to the prokaryotic molybdopterin-containing oxidoreductase family.</text>
</comment>
<dbReference type="Pfam" id="PF10518">
    <property type="entry name" value="TAT_signal"/>
    <property type="match status" value="1"/>
</dbReference>
<evidence type="ECO:0000259" key="9">
    <source>
        <dbReference type="Pfam" id="PF00384"/>
    </source>
</evidence>
<dbReference type="Gene3D" id="2.40.40.20">
    <property type="match status" value="1"/>
</dbReference>
<dbReference type="PROSITE" id="PS51318">
    <property type="entry name" value="TAT"/>
    <property type="match status" value="1"/>
</dbReference>
<dbReference type="SUPFAM" id="SSF50692">
    <property type="entry name" value="ADC-like"/>
    <property type="match status" value="1"/>
</dbReference>
<dbReference type="Pfam" id="PF00384">
    <property type="entry name" value="Molybdopterin"/>
    <property type="match status" value="1"/>
</dbReference>
<accession>A0ABT9V9N7</accession>
<dbReference type="Gene3D" id="2.20.25.90">
    <property type="entry name" value="ADC-like domains"/>
    <property type="match status" value="1"/>
</dbReference>
<dbReference type="PROSITE" id="PS00932">
    <property type="entry name" value="MOLYBDOPTERIN_PROK_3"/>
    <property type="match status" value="1"/>
</dbReference>
<evidence type="ECO:0000259" key="10">
    <source>
        <dbReference type="Pfam" id="PF01568"/>
    </source>
</evidence>
<evidence type="ECO:0000256" key="3">
    <source>
        <dbReference type="ARBA" id="ARBA00022505"/>
    </source>
</evidence>
<keyword evidence="6" id="KW-0560">Oxidoreductase</keyword>
<dbReference type="SUPFAM" id="SSF53706">
    <property type="entry name" value="Formate dehydrogenase/DMSO reductase, domains 1-3"/>
    <property type="match status" value="1"/>
</dbReference>
<dbReference type="InterPro" id="IPR006657">
    <property type="entry name" value="MoPterin_dinucl-bd_dom"/>
</dbReference>
<evidence type="ECO:0000256" key="8">
    <source>
        <dbReference type="ARBA" id="ARBA00023014"/>
    </source>
</evidence>
<dbReference type="PANTHER" id="PTHR43742:SF6">
    <property type="entry name" value="OXIDOREDUCTASE YYAE-RELATED"/>
    <property type="match status" value="1"/>
</dbReference>
<dbReference type="InterPro" id="IPR019546">
    <property type="entry name" value="TAT_signal_bac_arc"/>
</dbReference>
<evidence type="ECO:0000256" key="2">
    <source>
        <dbReference type="ARBA" id="ARBA00010312"/>
    </source>
</evidence>
<comment type="cofactor">
    <cofactor evidence="1">
        <name>Mo-bis(molybdopterin guanine dinucleotide)</name>
        <dbReference type="ChEBI" id="CHEBI:60539"/>
    </cofactor>
</comment>
<dbReference type="PANTHER" id="PTHR43742">
    <property type="entry name" value="TRIMETHYLAMINE-N-OXIDE REDUCTASE"/>
    <property type="match status" value="1"/>
</dbReference>
<comment type="caution">
    <text evidence="11">The sequence shown here is derived from an EMBL/GenBank/DDBJ whole genome shotgun (WGS) entry which is preliminary data.</text>
</comment>
<name>A0ABT9V9N7_9BACL</name>
<dbReference type="InterPro" id="IPR009010">
    <property type="entry name" value="Asp_de-COase-like_dom_sf"/>
</dbReference>
<dbReference type="InterPro" id="IPR050612">
    <property type="entry name" value="Prok_Mopterin_Oxidored"/>
</dbReference>
<keyword evidence="5" id="KW-0732">Signal</keyword>
<protein>
    <submittedName>
        <fullName evidence="11">Anaerobic selenocysteine-containing dehydrogenase</fullName>
    </submittedName>
</protein>
<organism evidence="11 12">
    <name type="scientific">Anoxybacillus andreesenii</name>
    <dbReference type="NCBI Taxonomy" id="1325932"/>
    <lineage>
        <taxon>Bacteria</taxon>
        <taxon>Bacillati</taxon>
        <taxon>Bacillota</taxon>
        <taxon>Bacilli</taxon>
        <taxon>Bacillales</taxon>
        <taxon>Anoxybacillaceae</taxon>
        <taxon>Anoxybacillus</taxon>
    </lineage>
</organism>
<dbReference type="InterPro" id="IPR006311">
    <property type="entry name" value="TAT_signal"/>
</dbReference>
<keyword evidence="12" id="KW-1185">Reference proteome</keyword>
<dbReference type="Gene3D" id="3.40.228.10">
    <property type="entry name" value="Dimethylsulfoxide Reductase, domain 2"/>
    <property type="match status" value="1"/>
</dbReference>
<dbReference type="EMBL" id="JAUSTU010000034">
    <property type="protein sequence ID" value="MDQ0157671.1"/>
    <property type="molecule type" value="Genomic_DNA"/>
</dbReference>
<dbReference type="PROSITE" id="PS00490">
    <property type="entry name" value="MOLYBDOPTERIN_PROK_2"/>
    <property type="match status" value="1"/>
</dbReference>
<evidence type="ECO:0000256" key="4">
    <source>
        <dbReference type="ARBA" id="ARBA00022723"/>
    </source>
</evidence>
<feature type="domain" description="Molybdopterin dinucleotide-binding" evidence="10">
    <location>
        <begin position="674"/>
        <end position="778"/>
    </location>
</feature>
<feature type="domain" description="Molybdopterin oxidoreductase" evidence="9">
    <location>
        <begin position="115"/>
        <end position="579"/>
    </location>
</feature>
<reference evidence="11 12" key="1">
    <citation type="submission" date="2023-07" db="EMBL/GenBank/DDBJ databases">
        <title>Genomic Encyclopedia of Type Strains, Phase IV (KMG-IV): sequencing the most valuable type-strain genomes for metagenomic binning, comparative biology and taxonomic classification.</title>
        <authorList>
            <person name="Goeker M."/>
        </authorList>
    </citation>
    <scope>NUCLEOTIDE SEQUENCE [LARGE SCALE GENOMIC DNA]</scope>
    <source>
        <strain evidence="11 12">DSM 23948</strain>
    </source>
</reference>